<dbReference type="RefSeq" id="WP_183976731.1">
    <property type="nucleotide sequence ID" value="NZ_JACHEB010000005.1"/>
</dbReference>
<dbReference type="AlphaFoldDB" id="A0A9X0QEE4"/>
<evidence type="ECO:0000313" key="3">
    <source>
        <dbReference type="Proteomes" id="UP000535182"/>
    </source>
</evidence>
<evidence type="ECO:0000313" key="2">
    <source>
        <dbReference type="EMBL" id="MBB5328818.1"/>
    </source>
</evidence>
<gene>
    <name evidence="2" type="ORF">HDF14_002434</name>
</gene>
<protein>
    <submittedName>
        <fullName evidence="2">Uncharacterized protein</fullName>
    </submittedName>
</protein>
<feature type="region of interest" description="Disordered" evidence="1">
    <location>
        <begin position="57"/>
        <end position="103"/>
    </location>
</feature>
<name>A0A9X0QEE4_9BACT</name>
<dbReference type="EMBL" id="JACHEB010000005">
    <property type="protein sequence ID" value="MBB5328818.1"/>
    <property type="molecule type" value="Genomic_DNA"/>
</dbReference>
<sequence length="103" mass="12003">MHFKQEHGDEEKMTTMCSYERSDENISIRIDACYEELAKQEEIYLEEIEEDVRMILEFEDPPPSPPQQSLDQKRAEAAEELIMGDSDDPPVSENVADEWLNSH</sequence>
<accession>A0A9X0QEE4</accession>
<reference evidence="2 3" key="1">
    <citation type="submission" date="2020-08" db="EMBL/GenBank/DDBJ databases">
        <title>Genomic Encyclopedia of Type Strains, Phase IV (KMG-V): Genome sequencing to study the core and pangenomes of soil and plant-associated prokaryotes.</title>
        <authorList>
            <person name="Whitman W."/>
        </authorList>
    </citation>
    <scope>NUCLEOTIDE SEQUENCE [LARGE SCALE GENOMIC DNA]</scope>
    <source>
        <strain evidence="2 3">X5P2</strain>
    </source>
</reference>
<evidence type="ECO:0000256" key="1">
    <source>
        <dbReference type="SAM" id="MobiDB-lite"/>
    </source>
</evidence>
<comment type="caution">
    <text evidence="2">The sequence shown here is derived from an EMBL/GenBank/DDBJ whole genome shotgun (WGS) entry which is preliminary data.</text>
</comment>
<organism evidence="2 3">
    <name type="scientific">Tunturiibacter gelidiferens</name>
    <dbReference type="NCBI Taxonomy" id="3069689"/>
    <lineage>
        <taxon>Bacteria</taxon>
        <taxon>Pseudomonadati</taxon>
        <taxon>Acidobacteriota</taxon>
        <taxon>Terriglobia</taxon>
        <taxon>Terriglobales</taxon>
        <taxon>Acidobacteriaceae</taxon>
        <taxon>Tunturiibacter</taxon>
    </lineage>
</organism>
<proteinExistence type="predicted"/>
<dbReference type="Proteomes" id="UP000535182">
    <property type="component" value="Unassembled WGS sequence"/>
</dbReference>
<keyword evidence="3" id="KW-1185">Reference proteome</keyword>